<dbReference type="GO" id="GO:0008168">
    <property type="term" value="F:methyltransferase activity"/>
    <property type="evidence" value="ECO:0007669"/>
    <property type="project" value="UniProtKB-KW"/>
</dbReference>
<dbReference type="EMBL" id="JACRDE010000304">
    <property type="protein sequence ID" value="MBI5250091.1"/>
    <property type="molecule type" value="Genomic_DNA"/>
</dbReference>
<dbReference type="InterPro" id="IPR036974">
    <property type="entry name" value="PUA_sf"/>
</dbReference>
<dbReference type="SUPFAM" id="SSF88697">
    <property type="entry name" value="PUA domain-like"/>
    <property type="match status" value="1"/>
</dbReference>
<dbReference type="AlphaFoldDB" id="A0A9D6V508"/>
<dbReference type="Gene3D" id="3.30.750.80">
    <property type="entry name" value="RNA methyltransferase domain (HRMD) like"/>
    <property type="match status" value="1"/>
</dbReference>
<comment type="similarity">
    <text evidence="6">Belongs to the methyltransferase superfamily. RlmI family.</text>
</comment>
<evidence type="ECO:0000256" key="2">
    <source>
        <dbReference type="ARBA" id="ARBA00022490"/>
    </source>
</evidence>
<sequence>MISLKKNHDRRIRRGHLWVFSNEIADPPVSRLEPGSTHEMRDASGEFLGMVYVNPSSLIAARILSRRRTLIDEDFFRERILSALELRKRLFPFRESFRLIFSESDLLPGLVVDKYGSVLVVQSLTAGMDALLEQVVGVLVDLLSPDAVYLRNDSPMRLLEGLQQEKRLAYGTLPDNVTIVSGALRLLVDVVEGQKTGFFLDQESNRLLMDGFTFLGARVLDLFSYTGAWGLHAAAAGAGEVTAVDTSERALGIAEANAETNGLASKFRSVREPVIDFLKKTHETWDLIVLDPPAFIKSKAHLKEGIKGYIDANRRALTKLNPGGILVTCSCSHHLDTESFEQAILAAARQSGKELRILDVRGQGPDHPFLLTMPETRYLKLIAAQAV</sequence>
<accession>A0A9D6V508</accession>
<evidence type="ECO:0000313" key="9">
    <source>
        <dbReference type="EMBL" id="MBI5250091.1"/>
    </source>
</evidence>
<protein>
    <submittedName>
        <fullName evidence="9">Class I SAM-dependent rRNA methyltransferase</fullName>
    </submittedName>
</protein>
<gene>
    <name evidence="9" type="ORF">HY912_11415</name>
</gene>
<evidence type="ECO:0000256" key="4">
    <source>
        <dbReference type="ARBA" id="ARBA00022679"/>
    </source>
</evidence>
<dbReference type="PANTHER" id="PTHR42873:SF1">
    <property type="entry name" value="S-ADENOSYLMETHIONINE-DEPENDENT METHYLTRANSFERASE DOMAIN-CONTAINING PROTEIN"/>
    <property type="match status" value="1"/>
</dbReference>
<reference evidence="9" key="1">
    <citation type="submission" date="2020-07" db="EMBL/GenBank/DDBJ databases">
        <title>Huge and variable diversity of episymbiotic CPR bacteria and DPANN archaea in groundwater ecosystems.</title>
        <authorList>
            <person name="He C.Y."/>
            <person name="Keren R."/>
            <person name="Whittaker M."/>
            <person name="Farag I.F."/>
            <person name="Doudna J."/>
            <person name="Cate J.H.D."/>
            <person name="Banfield J.F."/>
        </authorList>
    </citation>
    <scope>NUCLEOTIDE SEQUENCE</scope>
    <source>
        <strain evidence="9">NC_groundwater_1664_Pr3_B-0.1um_52_9</strain>
    </source>
</reference>
<dbReference type="GO" id="GO:0032259">
    <property type="term" value="P:methylation"/>
    <property type="evidence" value="ECO:0007669"/>
    <property type="project" value="UniProtKB-KW"/>
</dbReference>
<dbReference type="InterPro" id="IPR041532">
    <property type="entry name" value="RlmI-like_PUA"/>
</dbReference>
<dbReference type="GO" id="GO:0003723">
    <property type="term" value="F:RNA binding"/>
    <property type="evidence" value="ECO:0007669"/>
    <property type="project" value="InterPro"/>
</dbReference>
<dbReference type="InterPro" id="IPR015947">
    <property type="entry name" value="PUA-like_sf"/>
</dbReference>
<dbReference type="GO" id="GO:0005737">
    <property type="term" value="C:cytoplasm"/>
    <property type="evidence" value="ECO:0007669"/>
    <property type="project" value="UniProtKB-SubCell"/>
</dbReference>
<dbReference type="Pfam" id="PF17785">
    <property type="entry name" value="PUA_3"/>
    <property type="match status" value="1"/>
</dbReference>
<evidence type="ECO:0000259" key="7">
    <source>
        <dbReference type="Pfam" id="PF10672"/>
    </source>
</evidence>
<name>A0A9D6V508_9BACT</name>
<dbReference type="InterPro" id="IPR029063">
    <property type="entry name" value="SAM-dependent_MTases_sf"/>
</dbReference>
<comment type="subcellular location">
    <subcellularLocation>
        <location evidence="1">Cytoplasm</location>
    </subcellularLocation>
</comment>
<dbReference type="CDD" id="cd21153">
    <property type="entry name" value="PUA_RlmI"/>
    <property type="match status" value="1"/>
</dbReference>
<dbReference type="InterPro" id="IPR019614">
    <property type="entry name" value="SAM-dep_methyl-trfase"/>
</dbReference>
<evidence type="ECO:0000256" key="3">
    <source>
        <dbReference type="ARBA" id="ARBA00022603"/>
    </source>
</evidence>
<evidence type="ECO:0000256" key="1">
    <source>
        <dbReference type="ARBA" id="ARBA00004496"/>
    </source>
</evidence>
<dbReference type="CDD" id="cd02440">
    <property type="entry name" value="AdoMet_MTases"/>
    <property type="match status" value="1"/>
</dbReference>
<keyword evidence="4" id="KW-0808">Transferase</keyword>
<dbReference type="SUPFAM" id="SSF53335">
    <property type="entry name" value="S-adenosyl-L-methionine-dependent methyltransferases"/>
    <property type="match status" value="1"/>
</dbReference>
<evidence type="ECO:0000259" key="8">
    <source>
        <dbReference type="Pfam" id="PF17785"/>
    </source>
</evidence>
<keyword evidence="5" id="KW-0949">S-adenosyl-L-methionine</keyword>
<organism evidence="9 10">
    <name type="scientific">Desulfomonile tiedjei</name>
    <dbReference type="NCBI Taxonomy" id="2358"/>
    <lineage>
        <taxon>Bacteria</taxon>
        <taxon>Pseudomonadati</taxon>
        <taxon>Thermodesulfobacteriota</taxon>
        <taxon>Desulfomonilia</taxon>
        <taxon>Desulfomonilales</taxon>
        <taxon>Desulfomonilaceae</taxon>
        <taxon>Desulfomonile</taxon>
    </lineage>
</organism>
<feature type="domain" description="RlmI-like PUA" evidence="8">
    <location>
        <begin position="2"/>
        <end position="66"/>
    </location>
</feature>
<dbReference type="Proteomes" id="UP000807825">
    <property type="component" value="Unassembled WGS sequence"/>
</dbReference>
<evidence type="ECO:0000256" key="5">
    <source>
        <dbReference type="ARBA" id="ARBA00022691"/>
    </source>
</evidence>
<comment type="caution">
    <text evidence="9">The sequence shown here is derived from an EMBL/GenBank/DDBJ whole genome shotgun (WGS) entry which is preliminary data.</text>
</comment>
<dbReference type="PROSITE" id="PS50890">
    <property type="entry name" value="PUA"/>
    <property type="match status" value="1"/>
</dbReference>
<proteinExistence type="inferred from homology"/>
<keyword evidence="3 9" id="KW-0489">Methyltransferase</keyword>
<evidence type="ECO:0000256" key="6">
    <source>
        <dbReference type="ARBA" id="ARBA00038091"/>
    </source>
</evidence>
<feature type="domain" description="S-adenosylmethionine-dependent methyltransferase" evidence="7">
    <location>
        <begin position="177"/>
        <end position="331"/>
    </location>
</feature>
<evidence type="ECO:0000313" key="10">
    <source>
        <dbReference type="Proteomes" id="UP000807825"/>
    </source>
</evidence>
<keyword evidence="2" id="KW-0963">Cytoplasm</keyword>
<dbReference type="Gene3D" id="2.30.130.10">
    <property type="entry name" value="PUA domain"/>
    <property type="match status" value="1"/>
</dbReference>
<dbReference type="Gene3D" id="3.40.50.150">
    <property type="entry name" value="Vaccinia Virus protein VP39"/>
    <property type="match status" value="1"/>
</dbReference>
<dbReference type="Pfam" id="PF10672">
    <property type="entry name" value="Methyltrans_SAM"/>
    <property type="match status" value="1"/>
</dbReference>
<dbReference type="PANTHER" id="PTHR42873">
    <property type="entry name" value="RIBOSOMAL RNA LARGE SUBUNIT METHYLTRANSFERASE"/>
    <property type="match status" value="1"/>
</dbReference>
<dbReference type="CDD" id="cd11572">
    <property type="entry name" value="RlmI_M_like"/>
    <property type="match status" value="1"/>
</dbReference>